<comment type="caution">
    <text evidence="1">The sequence shown here is derived from an EMBL/GenBank/DDBJ whole genome shotgun (WGS) entry which is preliminary data.</text>
</comment>
<evidence type="ECO:0000313" key="1">
    <source>
        <dbReference type="EMBL" id="KAK4652789.1"/>
    </source>
</evidence>
<accession>A0ABR0GAZ3</accession>
<dbReference type="Pfam" id="PF14441">
    <property type="entry name" value="OTT_1508_deam"/>
    <property type="match status" value="1"/>
</dbReference>
<keyword evidence="2" id="KW-1185">Reference proteome</keyword>
<proteinExistence type="predicted"/>
<gene>
    <name evidence="1" type="ORF">QC762_500040</name>
</gene>
<dbReference type="PANTHER" id="PTHR42037">
    <property type="match status" value="1"/>
</dbReference>
<dbReference type="RefSeq" id="XP_062741764.1">
    <property type="nucleotide sequence ID" value="XM_062890452.1"/>
</dbReference>
<dbReference type="Proteomes" id="UP001323405">
    <property type="component" value="Unassembled WGS sequence"/>
</dbReference>
<dbReference type="GeneID" id="87910359"/>
<name>A0ABR0GAZ3_9PEZI</name>
<dbReference type="EMBL" id="JAFFHA010000007">
    <property type="protein sequence ID" value="KAK4652789.1"/>
    <property type="molecule type" value="Genomic_DNA"/>
</dbReference>
<protein>
    <submittedName>
        <fullName evidence="1">Uncharacterized protein</fullName>
    </submittedName>
</protein>
<reference evidence="1 2" key="1">
    <citation type="journal article" date="2023" name="bioRxiv">
        <title>High-quality genome assemblies of four members of thePodospora anserinaspecies complex.</title>
        <authorList>
            <person name="Ament-Velasquez S.L."/>
            <person name="Vogan A.A."/>
            <person name="Wallerman O."/>
            <person name="Hartmann F."/>
            <person name="Gautier V."/>
            <person name="Silar P."/>
            <person name="Giraud T."/>
            <person name="Johannesson H."/>
        </authorList>
    </citation>
    <scope>NUCLEOTIDE SEQUENCE [LARGE SCALE GENOMIC DNA]</scope>
    <source>
        <strain evidence="1 2">CBS 415.72m</strain>
    </source>
</reference>
<sequence>MSSEEKTAITLPPSVRKRFYEALMIICSMIHILSRTENGTKSPSPDLEGVADKNSQGTFFCFVNKLSQVCDTERGGDTVTAFSVLQPDIIEYRFTSNSRTEISFQTTTRFVTKLLNTLGGISGPELQEARRNGEDSLLFLTLMQQILEFNRPRITELHIDYQMARHLEFCANACTDADVATLLRAIKTLADASLEPLLSDCEFAIKCQLLLRTISKIFRNPHVKEYLRERTREDREGDNKTPWTEVYHSLGRLQSYTIAVAIFITARQRWPELFDPGFKVIHVPSSTPAPPPSIRGSPERILSRLTTDKAVLKAFKEGTTDAAGHQSHLTDLTTKLESTIRSKCKTFHPIVHAEVHLADHILRELRTNNSGLRFYNEAAFGRYIGTSKPTCRLCHLYFACPLLSSTGRIQVRSSSHNYYHNWRVPHVYPEDGAEAQRMRNKVMEWMIENVKPEAVRTVVERFAVRNGHDSNTYPSVPDTESVASMQVGHGGSQSGVGESVRRLGAMDDIIASFGGMRVSVEE</sequence>
<dbReference type="InterPro" id="IPR027796">
    <property type="entry name" value="OTT_1508_deam-like"/>
</dbReference>
<dbReference type="PANTHER" id="PTHR42037:SF1">
    <property type="match status" value="1"/>
</dbReference>
<organism evidence="1 2">
    <name type="scientific">Podospora pseudocomata</name>
    <dbReference type="NCBI Taxonomy" id="2093779"/>
    <lineage>
        <taxon>Eukaryota</taxon>
        <taxon>Fungi</taxon>
        <taxon>Dikarya</taxon>
        <taxon>Ascomycota</taxon>
        <taxon>Pezizomycotina</taxon>
        <taxon>Sordariomycetes</taxon>
        <taxon>Sordariomycetidae</taxon>
        <taxon>Sordariales</taxon>
        <taxon>Podosporaceae</taxon>
        <taxon>Podospora</taxon>
    </lineage>
</organism>
<evidence type="ECO:0000313" key="2">
    <source>
        <dbReference type="Proteomes" id="UP001323405"/>
    </source>
</evidence>